<keyword evidence="5" id="KW-1185">Reference proteome</keyword>
<keyword evidence="2" id="KW-0732">Signal</keyword>
<feature type="domain" description="Carboxylesterase type B" evidence="4">
    <location>
        <begin position="10"/>
        <end position="220"/>
    </location>
</feature>
<name>A0A6P9AB11_THRPL</name>
<dbReference type="InterPro" id="IPR002018">
    <property type="entry name" value="CarbesteraseB"/>
</dbReference>
<dbReference type="SUPFAM" id="SSF53474">
    <property type="entry name" value="alpha/beta-Hydrolases"/>
    <property type="match status" value="1"/>
</dbReference>
<protein>
    <submittedName>
        <fullName evidence="6">Neuroligin-4, X-linked-like</fullName>
    </submittedName>
</protein>
<dbReference type="InterPro" id="IPR051093">
    <property type="entry name" value="Neuroligin/BSAL"/>
</dbReference>
<accession>A0A6P9AB11</accession>
<evidence type="ECO:0000313" key="5">
    <source>
        <dbReference type="Proteomes" id="UP000515158"/>
    </source>
</evidence>
<dbReference type="KEGG" id="tpal:117653599"/>
<dbReference type="PANTHER" id="PTHR43903">
    <property type="entry name" value="NEUROLIGIN"/>
    <property type="match status" value="1"/>
</dbReference>
<dbReference type="RefSeq" id="XP_034255283.1">
    <property type="nucleotide sequence ID" value="XM_034399392.1"/>
</dbReference>
<gene>
    <name evidence="6" type="primary">LOC117653599</name>
</gene>
<evidence type="ECO:0000256" key="2">
    <source>
        <dbReference type="ARBA" id="ARBA00022729"/>
    </source>
</evidence>
<organism evidence="6">
    <name type="scientific">Thrips palmi</name>
    <name type="common">Melon thrips</name>
    <dbReference type="NCBI Taxonomy" id="161013"/>
    <lineage>
        <taxon>Eukaryota</taxon>
        <taxon>Metazoa</taxon>
        <taxon>Ecdysozoa</taxon>
        <taxon>Arthropoda</taxon>
        <taxon>Hexapoda</taxon>
        <taxon>Insecta</taxon>
        <taxon>Pterygota</taxon>
        <taxon>Neoptera</taxon>
        <taxon>Paraneoptera</taxon>
        <taxon>Thysanoptera</taxon>
        <taxon>Terebrantia</taxon>
        <taxon>Thripoidea</taxon>
        <taxon>Thripidae</taxon>
        <taxon>Thrips</taxon>
    </lineage>
</organism>
<evidence type="ECO:0000256" key="3">
    <source>
        <dbReference type="ARBA" id="ARBA00023180"/>
    </source>
</evidence>
<evidence type="ECO:0000313" key="6">
    <source>
        <dbReference type="RefSeq" id="XP_034255283.1"/>
    </source>
</evidence>
<dbReference type="OrthoDB" id="3200163at2759"/>
<dbReference type="InterPro" id="IPR019819">
    <property type="entry name" value="Carboxylesterase_B_CS"/>
</dbReference>
<dbReference type="GeneID" id="117653599"/>
<proteinExistence type="inferred from homology"/>
<dbReference type="InterPro" id="IPR029058">
    <property type="entry name" value="AB_hydrolase_fold"/>
</dbReference>
<dbReference type="Proteomes" id="UP000515158">
    <property type="component" value="Unplaced"/>
</dbReference>
<keyword evidence="3" id="KW-0325">Glycoprotein</keyword>
<dbReference type="InParanoid" id="A0A6P9AB11"/>
<evidence type="ECO:0000256" key="1">
    <source>
        <dbReference type="ARBA" id="ARBA00005964"/>
    </source>
</evidence>
<evidence type="ECO:0000259" key="4">
    <source>
        <dbReference type="Pfam" id="PF00135"/>
    </source>
</evidence>
<reference evidence="6" key="1">
    <citation type="submission" date="2025-08" db="UniProtKB">
        <authorList>
            <consortium name="RefSeq"/>
        </authorList>
    </citation>
    <scope>IDENTIFICATION</scope>
    <source>
        <tissue evidence="6">Total insect</tissue>
    </source>
</reference>
<dbReference type="Pfam" id="PF00135">
    <property type="entry name" value="COesterase"/>
    <property type="match status" value="1"/>
</dbReference>
<dbReference type="Gene3D" id="3.40.50.1820">
    <property type="entry name" value="alpha/beta hydrolase"/>
    <property type="match status" value="1"/>
</dbReference>
<comment type="similarity">
    <text evidence="1">Belongs to the type-B carboxylesterase/lipase family.</text>
</comment>
<dbReference type="AlphaFoldDB" id="A0A6P9AB11"/>
<dbReference type="PROSITE" id="PS00941">
    <property type="entry name" value="CARBOXYLESTERASE_B_2"/>
    <property type="match status" value="1"/>
</dbReference>
<sequence length="261" mass="28274">MDGAGAGQKSLQPVEAFLGVPYATPPVGGNRFSPTRAPSPWDEVRFADRVRPACPQRVPDLANETAAMEKMPRGRLLQLRRLMPFLRSQSEDCLYLNIYTPAQAGSSDVQPTRPVMVYIHGESFSWNSGAAYDGSVLASYADVVVVTLNYRLGILGFLNANPSPGTRARVANYGLMDQMAALHWLQQNVALFGGDPRNVTLMGHGTGAACIHFLMMSPTVTPGEAPSAFHFRAARSTPKVFSSRFSLFLVPCGVDFGPHSD</sequence>